<dbReference type="GO" id="GO:0008897">
    <property type="term" value="F:holo-[acyl-carrier-protein] synthase activity"/>
    <property type="evidence" value="ECO:0007669"/>
    <property type="project" value="UniProtKB-UniRule"/>
</dbReference>
<dbReference type="AlphaFoldDB" id="M1LRG7"/>
<proteinExistence type="inferred from homology"/>
<dbReference type="Proteomes" id="UP000011547">
    <property type="component" value="Chromosome"/>
</dbReference>
<accession>M1LRG7</accession>
<dbReference type="NCBIfam" id="TIGR00556">
    <property type="entry name" value="pantethn_trn"/>
    <property type="match status" value="1"/>
</dbReference>
<keyword evidence="8" id="KW-0963">Cytoplasm</keyword>
<dbReference type="Gene3D" id="3.90.470.20">
    <property type="entry name" value="4'-phosphopantetheinyl transferase domain"/>
    <property type="match status" value="1"/>
</dbReference>
<dbReference type="Pfam" id="PF01648">
    <property type="entry name" value="ACPS"/>
    <property type="match status" value="1"/>
</dbReference>
<comment type="cofactor">
    <cofactor evidence="8">
        <name>Mg(2+)</name>
        <dbReference type="ChEBI" id="CHEBI:18420"/>
    </cofactor>
</comment>
<dbReference type="EC" id="2.7.8.7" evidence="8"/>
<feature type="binding site" evidence="8">
    <location>
        <position position="14"/>
    </location>
    <ligand>
        <name>Mg(2+)</name>
        <dbReference type="ChEBI" id="CHEBI:18420"/>
    </ligand>
</feature>
<dbReference type="HAMAP" id="MF_00101">
    <property type="entry name" value="AcpS"/>
    <property type="match status" value="1"/>
</dbReference>
<keyword evidence="11" id="KW-1185">Reference proteome</keyword>
<keyword evidence="3 8" id="KW-0479">Metal-binding</keyword>
<evidence type="ECO:0000259" key="9">
    <source>
        <dbReference type="Pfam" id="PF01648"/>
    </source>
</evidence>
<evidence type="ECO:0000256" key="5">
    <source>
        <dbReference type="ARBA" id="ARBA00022842"/>
    </source>
</evidence>
<evidence type="ECO:0000256" key="3">
    <source>
        <dbReference type="ARBA" id="ARBA00022723"/>
    </source>
</evidence>
<reference evidence="10 11" key="1">
    <citation type="journal article" date="2013" name="Genome Biol. Evol.">
        <title>Genome evolution and phylogenomic analysis of candidatus kinetoplastibacterium, the betaproteobacterial endosymbionts of strigomonas and angomonas.</title>
        <authorList>
            <person name="Alves J.M."/>
            <person name="Serrano M.G."/>
            <person name="Maia da Silva F."/>
            <person name="Voegtly L.J."/>
            <person name="Matveyev A.V."/>
            <person name="Teixeira M.M."/>
            <person name="Camargo E.P."/>
            <person name="Buck G.A."/>
        </authorList>
    </citation>
    <scope>NUCLEOTIDE SEQUENCE [LARGE SCALE GENOMIC DNA]</scope>
    <source>
        <strain evidence="10 11">TCC079E</strain>
    </source>
</reference>
<comment type="similarity">
    <text evidence="8">Belongs to the P-Pant transferase superfamily. AcpS family.</text>
</comment>
<comment type="catalytic activity">
    <reaction evidence="8">
        <text>apo-[ACP] + CoA = holo-[ACP] + adenosine 3',5'-bisphosphate + H(+)</text>
        <dbReference type="Rhea" id="RHEA:12068"/>
        <dbReference type="Rhea" id="RHEA-COMP:9685"/>
        <dbReference type="Rhea" id="RHEA-COMP:9690"/>
        <dbReference type="ChEBI" id="CHEBI:15378"/>
        <dbReference type="ChEBI" id="CHEBI:29999"/>
        <dbReference type="ChEBI" id="CHEBI:57287"/>
        <dbReference type="ChEBI" id="CHEBI:58343"/>
        <dbReference type="ChEBI" id="CHEBI:64479"/>
        <dbReference type="EC" id="2.7.8.7"/>
    </reaction>
</comment>
<dbReference type="NCBIfam" id="TIGR00516">
    <property type="entry name" value="acpS"/>
    <property type="match status" value="1"/>
</dbReference>
<dbReference type="PATRIC" id="fig|1208919.3.peg.173"/>
<evidence type="ECO:0000256" key="8">
    <source>
        <dbReference type="HAMAP-Rule" id="MF_00101"/>
    </source>
</evidence>
<dbReference type="SUPFAM" id="SSF56214">
    <property type="entry name" value="4'-phosphopantetheinyl transferase"/>
    <property type="match status" value="1"/>
</dbReference>
<keyword evidence="1 8" id="KW-0444">Lipid biosynthesis</keyword>
<dbReference type="HOGENOM" id="CLU_089696_3_1_4"/>
<feature type="binding site" evidence="8">
    <location>
        <position position="68"/>
    </location>
    <ligand>
        <name>Mg(2+)</name>
        <dbReference type="ChEBI" id="CHEBI:18420"/>
    </ligand>
</feature>
<feature type="domain" description="4'-phosphopantetheinyl transferase" evidence="9">
    <location>
        <begin position="10"/>
        <end position="111"/>
    </location>
</feature>
<name>M1LRG7_9PROT</name>
<sequence length="145" mass="16675">MYKKSNLIAGIGIDFLSVSRVDDLFIKYGCKFSKRVLGPEELTSFSIRLNSNYKRGIRFLTTRISVKESFSKAIGIGMRSPMSWSNIQIINDDNGKPYCLLSSFLEKWFVKNYGGSIHISISDESDFVVSNVIVERKRSWFMFFL</sequence>
<dbReference type="GO" id="GO:0006633">
    <property type="term" value="P:fatty acid biosynthetic process"/>
    <property type="evidence" value="ECO:0007669"/>
    <property type="project" value="UniProtKB-UniRule"/>
</dbReference>
<keyword evidence="4 8" id="KW-0276">Fatty acid metabolism</keyword>
<comment type="subcellular location">
    <subcellularLocation>
        <location evidence="8">Cytoplasm</location>
    </subcellularLocation>
</comment>
<dbReference type="RefSeq" id="WP_015396147.1">
    <property type="nucleotide sequence ID" value="NC_020294.1"/>
</dbReference>
<dbReference type="EMBL" id="CP003803">
    <property type="protein sequence ID" value="AGF46736.1"/>
    <property type="molecule type" value="Genomic_DNA"/>
</dbReference>
<keyword evidence="7 8" id="KW-0275">Fatty acid biosynthesis</keyword>
<keyword evidence="2 8" id="KW-0808">Transferase</keyword>
<dbReference type="GO" id="GO:0005737">
    <property type="term" value="C:cytoplasm"/>
    <property type="evidence" value="ECO:0007669"/>
    <property type="project" value="UniProtKB-SubCell"/>
</dbReference>
<evidence type="ECO:0000256" key="4">
    <source>
        <dbReference type="ARBA" id="ARBA00022832"/>
    </source>
</evidence>
<dbReference type="InterPro" id="IPR008278">
    <property type="entry name" value="4-PPantetheinyl_Trfase_dom"/>
</dbReference>
<dbReference type="STRING" id="1208919.CDSE_0412"/>
<evidence type="ECO:0000256" key="6">
    <source>
        <dbReference type="ARBA" id="ARBA00023098"/>
    </source>
</evidence>
<dbReference type="KEGG" id="kde:CDSE_0412"/>
<dbReference type="OrthoDB" id="517356at2"/>
<organism evidence="10 11">
    <name type="scientific">Candidatus Kinetoplastidibacterium desouzai TCC079E</name>
    <dbReference type="NCBI Taxonomy" id="1208919"/>
    <lineage>
        <taxon>Bacteria</taxon>
        <taxon>Pseudomonadati</taxon>
        <taxon>Pseudomonadota</taxon>
        <taxon>Betaproteobacteria</taxon>
        <taxon>Candidatus Kinetoplastidibacterium</taxon>
    </lineage>
</organism>
<evidence type="ECO:0000256" key="7">
    <source>
        <dbReference type="ARBA" id="ARBA00023160"/>
    </source>
</evidence>
<gene>
    <name evidence="8" type="primary">acpS</name>
    <name evidence="10" type="ORF">CDSE_0412</name>
</gene>
<protein>
    <recommendedName>
        <fullName evidence="8">Holo-[acyl-carrier-protein] synthase</fullName>
        <shortName evidence="8">Holo-ACP synthase</shortName>
        <ecNumber evidence="8">2.7.8.7</ecNumber>
    </recommendedName>
    <alternativeName>
        <fullName evidence="8">4'-phosphopantetheinyl transferase AcpS</fullName>
    </alternativeName>
</protein>
<evidence type="ECO:0000313" key="11">
    <source>
        <dbReference type="Proteomes" id="UP000011547"/>
    </source>
</evidence>
<evidence type="ECO:0000313" key="10">
    <source>
        <dbReference type="EMBL" id="AGF46736.1"/>
    </source>
</evidence>
<keyword evidence="5 8" id="KW-0460">Magnesium</keyword>
<dbReference type="InterPro" id="IPR004568">
    <property type="entry name" value="Ppantetheine-prot_Trfase_dom"/>
</dbReference>
<comment type="function">
    <text evidence="8">Transfers the 4'-phosphopantetheine moiety from coenzyme A to a Ser of acyl-carrier-protein.</text>
</comment>
<dbReference type="GO" id="GO:0000287">
    <property type="term" value="F:magnesium ion binding"/>
    <property type="evidence" value="ECO:0007669"/>
    <property type="project" value="UniProtKB-UniRule"/>
</dbReference>
<keyword evidence="6 8" id="KW-0443">Lipid metabolism</keyword>
<evidence type="ECO:0000256" key="2">
    <source>
        <dbReference type="ARBA" id="ARBA00022679"/>
    </source>
</evidence>
<evidence type="ECO:0000256" key="1">
    <source>
        <dbReference type="ARBA" id="ARBA00022516"/>
    </source>
</evidence>
<dbReference type="InterPro" id="IPR002582">
    <property type="entry name" value="ACPS"/>
</dbReference>
<dbReference type="eggNOG" id="COG0736">
    <property type="taxonomic scope" value="Bacteria"/>
</dbReference>
<dbReference type="InterPro" id="IPR037143">
    <property type="entry name" value="4-PPantetheinyl_Trfase_dom_sf"/>
</dbReference>